<name>A0ABV4U5E3_9BACT</name>
<dbReference type="NCBIfam" id="TIGR01550">
    <property type="entry name" value="DOC_P1"/>
    <property type="match status" value="1"/>
</dbReference>
<dbReference type="Proteomes" id="UP001575105">
    <property type="component" value="Unassembled WGS sequence"/>
</dbReference>
<dbReference type="PROSITE" id="PS51459">
    <property type="entry name" value="FIDO"/>
    <property type="match status" value="1"/>
</dbReference>
<feature type="domain" description="Fido" evidence="1">
    <location>
        <begin position="10"/>
        <end position="128"/>
    </location>
</feature>
<sequence length="136" mass="14832">MTGLDGIEFLSVEQVMTLHHRTIEKHGGLAGVRDLGLLEAAVAMPRQRFGGNYLHDDLAAMAGAYLYHLALNHPFHDGNKRAAVMACLVFLDANGVTNLPGPRAMERLTMGVADGTMSKTQILEWLRAALNDPPQR</sequence>
<dbReference type="Pfam" id="PF02661">
    <property type="entry name" value="Fic"/>
    <property type="match status" value="1"/>
</dbReference>
<gene>
    <name evidence="2" type="ORF">ACERK3_08785</name>
</gene>
<dbReference type="Gene3D" id="1.20.120.1870">
    <property type="entry name" value="Fic/DOC protein, Fido domain"/>
    <property type="match status" value="1"/>
</dbReference>
<dbReference type="SUPFAM" id="SSF140931">
    <property type="entry name" value="Fic-like"/>
    <property type="match status" value="1"/>
</dbReference>
<protein>
    <submittedName>
        <fullName evidence="2">Type II toxin-antitoxin system death-on-curing family toxin</fullName>
    </submittedName>
</protein>
<evidence type="ECO:0000313" key="2">
    <source>
        <dbReference type="EMBL" id="MFA9478390.1"/>
    </source>
</evidence>
<dbReference type="PIRSF" id="PIRSF018297">
    <property type="entry name" value="Doc"/>
    <property type="match status" value="1"/>
</dbReference>
<dbReference type="RefSeq" id="WP_425345318.1">
    <property type="nucleotide sequence ID" value="NZ_JBGUBD010000005.1"/>
</dbReference>
<dbReference type="EMBL" id="JBGUBD010000005">
    <property type="protein sequence ID" value="MFA9478390.1"/>
    <property type="molecule type" value="Genomic_DNA"/>
</dbReference>
<organism evidence="2 3">
    <name type="scientific">Natronomicrosphaera hydrolytica</name>
    <dbReference type="NCBI Taxonomy" id="3242702"/>
    <lineage>
        <taxon>Bacteria</taxon>
        <taxon>Pseudomonadati</taxon>
        <taxon>Planctomycetota</taxon>
        <taxon>Phycisphaerae</taxon>
        <taxon>Phycisphaerales</taxon>
        <taxon>Phycisphaeraceae</taxon>
        <taxon>Natronomicrosphaera</taxon>
    </lineage>
</organism>
<dbReference type="PANTHER" id="PTHR39426:SF1">
    <property type="entry name" value="HOMOLOGY TO DEATH-ON-CURING PROTEIN OF PHAGE P1"/>
    <property type="match status" value="1"/>
</dbReference>
<dbReference type="InterPro" id="IPR053737">
    <property type="entry name" value="Type_II_TA_Toxin"/>
</dbReference>
<dbReference type="InterPro" id="IPR006440">
    <property type="entry name" value="Doc"/>
</dbReference>
<keyword evidence="3" id="KW-1185">Reference proteome</keyword>
<reference evidence="2 3" key="1">
    <citation type="submission" date="2024-08" db="EMBL/GenBank/DDBJ databases">
        <title>Whole-genome sequencing of halo(alkali)philic microorganisms from hypersaline lakes.</title>
        <authorList>
            <person name="Sorokin D.Y."/>
            <person name="Merkel A.Y."/>
            <person name="Messina E."/>
            <person name="Yakimov M."/>
        </authorList>
    </citation>
    <scope>NUCLEOTIDE SEQUENCE [LARGE SCALE GENOMIC DNA]</scope>
    <source>
        <strain evidence="2 3">AB-hyl4</strain>
    </source>
</reference>
<evidence type="ECO:0000259" key="1">
    <source>
        <dbReference type="PROSITE" id="PS51459"/>
    </source>
</evidence>
<evidence type="ECO:0000313" key="3">
    <source>
        <dbReference type="Proteomes" id="UP001575105"/>
    </source>
</evidence>
<dbReference type="InterPro" id="IPR036597">
    <property type="entry name" value="Fido-like_dom_sf"/>
</dbReference>
<accession>A0ABV4U5E3</accession>
<dbReference type="PANTHER" id="PTHR39426">
    <property type="entry name" value="HOMOLOGY TO DEATH-ON-CURING PROTEIN OF PHAGE P1"/>
    <property type="match status" value="1"/>
</dbReference>
<comment type="caution">
    <text evidence="2">The sequence shown here is derived from an EMBL/GenBank/DDBJ whole genome shotgun (WGS) entry which is preliminary data.</text>
</comment>
<dbReference type="InterPro" id="IPR003812">
    <property type="entry name" value="Fido"/>
</dbReference>
<proteinExistence type="predicted"/>